<dbReference type="PANTHER" id="PTHR47627">
    <property type="entry name" value="RUBREDOXIN"/>
    <property type="match status" value="1"/>
</dbReference>
<evidence type="ECO:0000259" key="8">
    <source>
        <dbReference type="PROSITE" id="PS50903"/>
    </source>
</evidence>
<gene>
    <name evidence="9" type="ORF">BXT86_02170</name>
</gene>
<dbReference type="PRINTS" id="PR00163">
    <property type="entry name" value="RUBREDOXIN"/>
</dbReference>
<dbReference type="InterPro" id="IPR018527">
    <property type="entry name" value="Rubredoxin_Fe_BS"/>
</dbReference>
<dbReference type="SUPFAM" id="SSF57802">
    <property type="entry name" value="Rubredoxin-like"/>
    <property type="match status" value="1"/>
</dbReference>
<dbReference type="InterPro" id="IPR050526">
    <property type="entry name" value="Rubredoxin_ET"/>
</dbReference>
<comment type="caution">
    <text evidence="9">The sequence shown here is derived from an EMBL/GenBank/DDBJ whole genome shotgun (WGS) entry which is preliminary data.</text>
</comment>
<dbReference type="PIRSF" id="PIRSF000071">
    <property type="entry name" value="Rubredoxin"/>
    <property type="match status" value="1"/>
</dbReference>
<dbReference type="Pfam" id="PF00301">
    <property type="entry name" value="Rubredoxin"/>
    <property type="match status" value="1"/>
</dbReference>
<feature type="binding site" evidence="7">
    <location>
        <position position="39"/>
    </location>
    <ligand>
        <name>Fe cation</name>
        <dbReference type="ChEBI" id="CHEBI:24875"/>
    </ligand>
</feature>
<keyword evidence="5 6" id="KW-0408">Iron</keyword>
<feature type="binding site" evidence="7">
    <location>
        <position position="42"/>
    </location>
    <ligand>
        <name>Fe cation</name>
        <dbReference type="ChEBI" id="CHEBI:24875"/>
    </ligand>
</feature>
<dbReference type="PROSITE" id="PS00202">
    <property type="entry name" value="RUBREDOXIN"/>
    <property type="match status" value="1"/>
</dbReference>
<dbReference type="InterPro" id="IPR024934">
    <property type="entry name" value="Rubredoxin-like_dom"/>
</dbReference>
<dbReference type="CDD" id="cd00730">
    <property type="entry name" value="rubredoxin"/>
    <property type="match status" value="1"/>
</dbReference>
<comment type="similarity">
    <text evidence="1 6">Belongs to the rubredoxin family.</text>
</comment>
<dbReference type="InterPro" id="IPR024935">
    <property type="entry name" value="Rubredoxin_dom"/>
</dbReference>
<dbReference type="GO" id="GO:0005506">
    <property type="term" value="F:iron ion binding"/>
    <property type="evidence" value="ECO:0007669"/>
    <property type="project" value="InterPro"/>
</dbReference>
<evidence type="ECO:0000256" key="4">
    <source>
        <dbReference type="ARBA" id="ARBA00022982"/>
    </source>
</evidence>
<sequence>MFRWRCSVCGYIYDPRKGDPESGLEPGILFEKLPDYWGCPDCGAAKEMFERIEEYEDEYG</sequence>
<evidence type="ECO:0000256" key="2">
    <source>
        <dbReference type="ARBA" id="ARBA00022448"/>
    </source>
</evidence>
<evidence type="ECO:0000256" key="3">
    <source>
        <dbReference type="ARBA" id="ARBA00022723"/>
    </source>
</evidence>
<keyword evidence="2 6" id="KW-0813">Transport</keyword>
<dbReference type="PROSITE" id="PS50903">
    <property type="entry name" value="RUBREDOXIN_LIKE"/>
    <property type="match status" value="1"/>
</dbReference>
<keyword evidence="3 6" id="KW-0479">Metal-binding</keyword>
<accession>A0A1V4QGZ5</accession>
<keyword evidence="4 6" id="KW-0249">Electron transport</keyword>
<evidence type="ECO:0000313" key="9">
    <source>
        <dbReference type="EMBL" id="OPX18281.1"/>
    </source>
</evidence>
<reference evidence="10" key="1">
    <citation type="submission" date="2017-01" db="EMBL/GenBank/DDBJ databases">
        <title>Novel pathways for hydrocarbon cycling and metabolic interdependencies in hydrothermal sediment communities.</title>
        <authorList>
            <person name="Dombrowski N."/>
            <person name="Seitz K."/>
            <person name="Teske A."/>
            <person name="Baker B."/>
        </authorList>
    </citation>
    <scope>NUCLEOTIDE SEQUENCE [LARGE SCALE GENOMIC DNA]</scope>
</reference>
<evidence type="ECO:0000256" key="7">
    <source>
        <dbReference type="PIRSR" id="PIRSR000071-1"/>
    </source>
</evidence>
<evidence type="ECO:0000256" key="5">
    <source>
        <dbReference type="ARBA" id="ARBA00023004"/>
    </source>
</evidence>
<dbReference type="FunFam" id="2.20.28.10:FF:000001">
    <property type="entry name" value="Rubredoxin"/>
    <property type="match status" value="1"/>
</dbReference>
<feature type="domain" description="Rubredoxin-like" evidence="8">
    <location>
        <begin position="1"/>
        <end position="52"/>
    </location>
</feature>
<evidence type="ECO:0000256" key="1">
    <source>
        <dbReference type="ARBA" id="ARBA00005337"/>
    </source>
</evidence>
<feature type="binding site" evidence="7">
    <location>
        <position position="6"/>
    </location>
    <ligand>
        <name>Fe cation</name>
        <dbReference type="ChEBI" id="CHEBI:24875"/>
    </ligand>
</feature>
<comment type="cofactor">
    <cofactor evidence="6 7">
        <name>Fe(3+)</name>
        <dbReference type="ChEBI" id="CHEBI:29034"/>
    </cofactor>
    <text evidence="6 7">Binds 1 Fe(3+) ion per subunit.</text>
</comment>
<dbReference type="AlphaFoldDB" id="A0A1V4QGZ5"/>
<evidence type="ECO:0000313" key="10">
    <source>
        <dbReference type="Proteomes" id="UP000191663"/>
    </source>
</evidence>
<dbReference type="PANTHER" id="PTHR47627:SF1">
    <property type="entry name" value="RUBREDOXIN-1-RELATED"/>
    <property type="match status" value="1"/>
</dbReference>
<dbReference type="InterPro" id="IPR024922">
    <property type="entry name" value="Rubredoxin"/>
</dbReference>
<dbReference type="Gene3D" id="2.20.28.10">
    <property type="match status" value="1"/>
</dbReference>
<proteinExistence type="inferred from homology"/>
<dbReference type="EMBL" id="MUKB01000026">
    <property type="protein sequence ID" value="OPX18281.1"/>
    <property type="molecule type" value="Genomic_DNA"/>
</dbReference>
<evidence type="ECO:0000256" key="6">
    <source>
        <dbReference type="PIRNR" id="PIRNR000071"/>
    </source>
</evidence>
<feature type="binding site" evidence="7">
    <location>
        <position position="9"/>
    </location>
    <ligand>
        <name>Fe cation</name>
        <dbReference type="ChEBI" id="CHEBI:24875"/>
    </ligand>
</feature>
<protein>
    <recommendedName>
        <fullName evidence="6">Rubredoxin</fullName>
    </recommendedName>
</protein>
<name>A0A1V4QGZ5_UNCW3</name>
<dbReference type="Proteomes" id="UP000191663">
    <property type="component" value="Unassembled WGS sequence"/>
</dbReference>
<dbReference type="GO" id="GO:0043448">
    <property type="term" value="P:alkane catabolic process"/>
    <property type="evidence" value="ECO:0007669"/>
    <property type="project" value="TreeGrafter"/>
</dbReference>
<organism evidence="9 10">
    <name type="scientific">candidate division WOR-3 bacterium 4484_100</name>
    <dbReference type="NCBI Taxonomy" id="1936077"/>
    <lineage>
        <taxon>Bacteria</taxon>
        <taxon>Bacteria division WOR-3</taxon>
    </lineage>
</organism>
<dbReference type="GO" id="GO:0009055">
    <property type="term" value="F:electron transfer activity"/>
    <property type="evidence" value="ECO:0007669"/>
    <property type="project" value="InterPro"/>
</dbReference>